<name>A0ACC2X4U1_9TREE</name>
<dbReference type="EMBL" id="JASBWV010000030">
    <property type="protein sequence ID" value="KAJ9118076.1"/>
    <property type="molecule type" value="Genomic_DNA"/>
</dbReference>
<proteinExistence type="predicted"/>
<reference evidence="1" key="1">
    <citation type="submission" date="2023-04" db="EMBL/GenBank/DDBJ databases">
        <title>Draft Genome sequencing of Naganishia species isolated from polar environments using Oxford Nanopore Technology.</title>
        <authorList>
            <person name="Leo P."/>
            <person name="Venkateswaran K."/>
        </authorList>
    </citation>
    <scope>NUCLEOTIDE SEQUENCE</scope>
    <source>
        <strain evidence="1">DBVPG 5303</strain>
    </source>
</reference>
<keyword evidence="2" id="KW-1185">Reference proteome</keyword>
<organism evidence="1 2">
    <name type="scientific">Naganishia onofrii</name>
    <dbReference type="NCBI Taxonomy" id="1851511"/>
    <lineage>
        <taxon>Eukaryota</taxon>
        <taxon>Fungi</taxon>
        <taxon>Dikarya</taxon>
        <taxon>Basidiomycota</taxon>
        <taxon>Agaricomycotina</taxon>
        <taxon>Tremellomycetes</taxon>
        <taxon>Filobasidiales</taxon>
        <taxon>Filobasidiaceae</taxon>
        <taxon>Naganishia</taxon>
    </lineage>
</organism>
<accession>A0ACC2X4U1</accession>
<evidence type="ECO:0000313" key="1">
    <source>
        <dbReference type="EMBL" id="KAJ9118076.1"/>
    </source>
</evidence>
<comment type="caution">
    <text evidence="1">The sequence shown here is derived from an EMBL/GenBank/DDBJ whole genome shotgun (WGS) entry which is preliminary data.</text>
</comment>
<gene>
    <name evidence="1" type="ORF">QFC24_006348</name>
</gene>
<evidence type="ECO:0000313" key="2">
    <source>
        <dbReference type="Proteomes" id="UP001234202"/>
    </source>
</evidence>
<protein>
    <submittedName>
        <fullName evidence="1">Uncharacterized protein</fullName>
    </submittedName>
</protein>
<sequence length="1574" mass="170141">MQMYHPHPPIYTNDSLSLSPPAPTLLQKRLATPPTSPDTPLLAPSSSATSKRLKNSRSFPLINSTNRANTPAPDVFSTTSTSTKTLRRKQSRGVFQDDTSERTLTRVGSGKSERGLKSRASFQKYAPNTPHRLRRQDNSSKSLRSEYRETDPAPASSTRESLRDAERGSVRVERESERREGKGASDRKAAKRRSFEEPTVDNTGSTPIPRSKSDPLSASTHASTLVTSSNSAATMSSKEDSDEETTKYDPKEVFSKERFLNRHSRDFGHLYARPATNAIIPHTLETTEVLNNEDGMEDLVIPGPEVDIALARKEGREKRRSWALYRAGLVSPVPAAGPNGWTTPHSAPAGSSSHSASISQSQQSIPGRPGHHRRVSSFLTGAHHPSVNPSPSLAASPQISTVQRQTVLSGGFKPLALVAVTKGIASSPAGPERPPQRRNRWSMGNSVGSPYMEPLASAARLLQNTRDDEEEEELSVIVERESEKSRTSTSLSVSSADHSRASLSSIPAHLRNHSSSTTSSSLSSLGAVINGSSPSKSTSSCSSGGEHLGGPKVLSGESFNFRMSVVSGGGRRKSGLLMNEYNHEEEMGHKSDSRKTSKTATTSGLDNIRTDSRMTLRGGRLLDGQIDPEDALAGNDKDARAARRRARAFLVAGLKLEEGSLYHEDEEQPMSPFAKMDATRRAGVVISQPIEWKDEAPSQEPKTSRKRYSVMRAEKNVPLQLSSSQVQPPTTPNATLGTSLFWRQHEFQSSGASSASSYYSAVDEPLDSPAEAQFEVEEPGFTEVFDSGMPVLGGRYGGRESVSPITISSSAGTARMSPGINAMEPAPHMGLAAPGITIAIYDPAGHARQASLTSLRRDSIVSDRPAPMRDDSSGSSADMHLGQQGLNSLELERQLFFDHRSVRSANSDAYKSVRKVKSDIGLGANQIALPTGRSMSRPTSPVIIHEDSAGASPGRQRKTGWSKGVREWWRDDAKATAENETERGFGLGRGGDEEKIPMSAVLEATHPREENPNVVAPTPSRLLKEKRSWRPFLAALRGEKWKASVDQVNDQSRSTGQYPVATDTVPWMAPVLLRSESPKETMIPTTTLDPPFTEQSLAACSAESTPQLSSSPSSTTHFSPLPPLPTAMMMGATSRFSPCSATTFSPQTPEYLTPSLGTSMRVTGIQLGGEELRAQQVSPAHKPPQDSQGILSPTPGISPNIPLHQHQRYNTIPVNRLAHSKQFASETHLLLQKPAPVHLLSKGKSLTNLYSSTIDSQTPVFDDQGRDVRGPLHGLGLHVGWADERLPIDRKGKAKAETEADEQVWESGSSSRRLNHQASQLFKLQSAAAQGSHHQPLLSPRAGTLASHLGRRPAVGILTNTGLSPTTASSTWHHSPSAVTVVEHDNPHAAGNPYNGPSADHVEADDMTVVTTHHSNLAKPHHHHHHRRDHRSESPSPSPSQAMINMHPRELQLQPAKLFFLLGFLLGPWVWLLGGWGLSPGGYFSTGSAGSGGIHLGLSWQHAQAARLRRGRGHTTTTATTAPCDTSKQHPLLPPMSRDDPSKWVKRNRWAAVASAGVFIPAMCAGFASMGALL</sequence>
<dbReference type="Proteomes" id="UP001234202">
    <property type="component" value="Unassembled WGS sequence"/>
</dbReference>